<evidence type="ECO:0000313" key="9">
    <source>
        <dbReference type="Proteomes" id="UP000091967"/>
    </source>
</evidence>
<dbReference type="PROSITE" id="PS50082">
    <property type="entry name" value="WD_REPEATS_2"/>
    <property type="match status" value="7"/>
</dbReference>
<feature type="short sequence motif" description="GXSXG" evidence="5">
    <location>
        <begin position="70"/>
        <end position="74"/>
    </location>
</feature>
<dbReference type="Pfam" id="PF01734">
    <property type="entry name" value="Patatin"/>
    <property type="match status" value="1"/>
</dbReference>
<dbReference type="PROSITE" id="PS50837">
    <property type="entry name" value="NACHT"/>
    <property type="match status" value="1"/>
</dbReference>
<name>A0A1B8B0H4_FUSPO</name>
<evidence type="ECO:0000259" key="6">
    <source>
        <dbReference type="PROSITE" id="PS50837"/>
    </source>
</evidence>
<proteinExistence type="predicted"/>
<feature type="active site" description="Proton acceptor" evidence="5">
    <location>
        <position position="213"/>
    </location>
</feature>
<dbReference type="SUPFAM" id="SSF50978">
    <property type="entry name" value="WD40 repeat-like"/>
    <property type="match status" value="1"/>
</dbReference>
<keyword evidence="5" id="KW-0442">Lipid degradation</keyword>
<comment type="caution">
    <text evidence="8">The sequence shown here is derived from an EMBL/GenBank/DDBJ whole genome shotgun (WGS) entry which is preliminary data.</text>
</comment>
<evidence type="ECO:0000256" key="1">
    <source>
        <dbReference type="ARBA" id="ARBA00022574"/>
    </source>
</evidence>
<keyword evidence="9" id="KW-1185">Reference proteome</keyword>
<evidence type="ECO:0000259" key="7">
    <source>
        <dbReference type="PROSITE" id="PS51635"/>
    </source>
</evidence>
<dbReference type="Pfam" id="PF24883">
    <property type="entry name" value="NPHP3_N"/>
    <property type="match status" value="1"/>
</dbReference>
<comment type="caution">
    <text evidence="5">Lacks conserved residue(s) required for the propagation of feature annotation.</text>
</comment>
<dbReference type="SUPFAM" id="SSF52540">
    <property type="entry name" value="P-loop containing nucleoside triphosphate hydrolases"/>
    <property type="match status" value="1"/>
</dbReference>
<dbReference type="PROSITE" id="PS51635">
    <property type="entry name" value="PNPLA"/>
    <property type="match status" value="1"/>
</dbReference>
<dbReference type="InterPro" id="IPR056884">
    <property type="entry name" value="NPHP3-like_N"/>
</dbReference>
<evidence type="ECO:0008006" key="10">
    <source>
        <dbReference type="Google" id="ProtNLM"/>
    </source>
</evidence>
<feature type="active site" description="Nucleophile" evidence="5">
    <location>
        <position position="72"/>
    </location>
</feature>
<dbReference type="PANTHER" id="PTHR19848">
    <property type="entry name" value="WD40 REPEAT PROTEIN"/>
    <property type="match status" value="1"/>
</dbReference>
<dbReference type="GO" id="GO:0046486">
    <property type="term" value="P:glycerolipid metabolic process"/>
    <property type="evidence" value="ECO:0007669"/>
    <property type="project" value="UniProtKB-ARBA"/>
</dbReference>
<keyword evidence="5" id="KW-0378">Hydrolase</keyword>
<feature type="repeat" description="WD" evidence="4">
    <location>
        <begin position="1293"/>
        <end position="1334"/>
    </location>
</feature>
<dbReference type="PROSITE" id="PS00678">
    <property type="entry name" value="WD_REPEATS_1"/>
    <property type="match status" value="4"/>
</dbReference>
<evidence type="ECO:0000256" key="4">
    <source>
        <dbReference type="PROSITE-ProRule" id="PRU00221"/>
    </source>
</evidence>
<organism evidence="8 9">
    <name type="scientific">Fusarium poae</name>
    <dbReference type="NCBI Taxonomy" id="36050"/>
    <lineage>
        <taxon>Eukaryota</taxon>
        <taxon>Fungi</taxon>
        <taxon>Dikarya</taxon>
        <taxon>Ascomycota</taxon>
        <taxon>Pezizomycotina</taxon>
        <taxon>Sordariomycetes</taxon>
        <taxon>Hypocreomycetidae</taxon>
        <taxon>Hypocreales</taxon>
        <taxon>Nectriaceae</taxon>
        <taxon>Fusarium</taxon>
    </lineage>
</organism>
<feature type="repeat" description="WD" evidence="4">
    <location>
        <begin position="952"/>
        <end position="987"/>
    </location>
</feature>
<feature type="repeat" description="WD" evidence="4">
    <location>
        <begin position="994"/>
        <end position="1030"/>
    </location>
</feature>
<dbReference type="InterPro" id="IPR007111">
    <property type="entry name" value="NACHT_NTPase"/>
</dbReference>
<dbReference type="InterPro" id="IPR001680">
    <property type="entry name" value="WD40_rpt"/>
</dbReference>
<keyword evidence="3 5" id="KW-0443">Lipid metabolism</keyword>
<evidence type="ECO:0000313" key="8">
    <source>
        <dbReference type="EMBL" id="OBS26245.1"/>
    </source>
</evidence>
<feature type="repeat" description="WD" evidence="4">
    <location>
        <begin position="1125"/>
        <end position="1166"/>
    </location>
</feature>
<feature type="repeat" description="WD" evidence="4">
    <location>
        <begin position="1167"/>
        <end position="1208"/>
    </location>
</feature>
<dbReference type="Gene3D" id="3.40.1090.10">
    <property type="entry name" value="Cytosolic phospholipase A2 catalytic domain"/>
    <property type="match status" value="1"/>
</dbReference>
<feature type="repeat" description="WD" evidence="4">
    <location>
        <begin position="1036"/>
        <end position="1071"/>
    </location>
</feature>
<feature type="domain" description="NACHT" evidence="6">
    <location>
        <begin position="428"/>
        <end position="579"/>
    </location>
</feature>
<dbReference type="InterPro" id="IPR036322">
    <property type="entry name" value="WD40_repeat_dom_sf"/>
</dbReference>
<feature type="short sequence motif" description="GXGXXG" evidence="5">
    <location>
        <begin position="28"/>
        <end position="33"/>
    </location>
</feature>
<keyword evidence="2" id="KW-0677">Repeat</keyword>
<dbReference type="InterPro" id="IPR020472">
    <property type="entry name" value="WD40_PAC1"/>
</dbReference>
<dbReference type="PRINTS" id="PR00320">
    <property type="entry name" value="GPROTEINBRPT"/>
</dbReference>
<feature type="repeat" description="WD" evidence="4">
    <location>
        <begin position="1208"/>
        <end position="1242"/>
    </location>
</feature>
<dbReference type="CDD" id="cd07216">
    <property type="entry name" value="Pat17_PNPLA8_PNPLA9_like3"/>
    <property type="match status" value="1"/>
</dbReference>
<feature type="domain" description="PNPLA" evidence="7">
    <location>
        <begin position="24"/>
        <end position="226"/>
    </location>
</feature>
<protein>
    <recommendedName>
        <fullName evidence="10">PNPLA domain-containing protein</fullName>
    </recommendedName>
</protein>
<gene>
    <name evidence="8" type="ORF">FPOA_00185</name>
</gene>
<reference evidence="8 9" key="1">
    <citation type="submission" date="2016-06" db="EMBL/GenBank/DDBJ databases">
        <title>Living apart together: crosstalk between the core and supernumerary genomes in a fungal plant pathogen.</title>
        <authorList>
            <person name="Vanheule A."/>
            <person name="Audenaert K."/>
            <person name="Warris S."/>
            <person name="Van De Geest H."/>
            <person name="Schijlen E."/>
            <person name="Hofte M."/>
            <person name="De Saeger S."/>
            <person name="Haesaert G."/>
            <person name="Waalwijk C."/>
            <person name="Van Der Lee T."/>
        </authorList>
    </citation>
    <scope>NUCLEOTIDE SEQUENCE [LARGE SCALE GENOMIC DNA]</scope>
    <source>
        <strain evidence="8 9">2516</strain>
    </source>
</reference>
<dbReference type="Pfam" id="PF00400">
    <property type="entry name" value="WD40"/>
    <property type="match status" value="8"/>
</dbReference>
<dbReference type="GO" id="GO:0016042">
    <property type="term" value="P:lipid catabolic process"/>
    <property type="evidence" value="ECO:0007669"/>
    <property type="project" value="UniProtKB-UniRule"/>
</dbReference>
<keyword evidence="1 4" id="KW-0853">WD repeat</keyword>
<dbReference type="PROSITE" id="PS50294">
    <property type="entry name" value="WD_REPEATS_REGION"/>
    <property type="match status" value="7"/>
</dbReference>
<dbReference type="CDD" id="cd00200">
    <property type="entry name" value="WD40"/>
    <property type="match status" value="2"/>
</dbReference>
<dbReference type="InterPro" id="IPR016035">
    <property type="entry name" value="Acyl_Trfase/lysoPLipase"/>
</dbReference>
<dbReference type="PANTHER" id="PTHR19848:SF8">
    <property type="entry name" value="F-BOX AND WD REPEAT DOMAIN CONTAINING 7"/>
    <property type="match status" value="1"/>
</dbReference>
<evidence type="ECO:0000256" key="2">
    <source>
        <dbReference type="ARBA" id="ARBA00022737"/>
    </source>
</evidence>
<dbReference type="GO" id="GO:0016787">
    <property type="term" value="F:hydrolase activity"/>
    <property type="evidence" value="ECO:0007669"/>
    <property type="project" value="UniProtKB-UniRule"/>
</dbReference>
<dbReference type="InterPro" id="IPR002641">
    <property type="entry name" value="PNPLA_dom"/>
</dbReference>
<evidence type="ECO:0000256" key="3">
    <source>
        <dbReference type="ARBA" id="ARBA00023098"/>
    </source>
</evidence>
<dbReference type="SUPFAM" id="SSF69322">
    <property type="entry name" value="Tricorn protease domain 2"/>
    <property type="match status" value="1"/>
</dbReference>
<dbReference type="SMART" id="SM00320">
    <property type="entry name" value="WD40"/>
    <property type="match status" value="10"/>
</dbReference>
<evidence type="ECO:0000256" key="5">
    <source>
        <dbReference type="PROSITE-ProRule" id="PRU01161"/>
    </source>
</evidence>
<dbReference type="SUPFAM" id="SSF52151">
    <property type="entry name" value="FabD/lysophospholipase-like"/>
    <property type="match status" value="1"/>
</dbReference>
<dbReference type="STRING" id="36050.A0A1B8B0H4"/>
<dbReference type="Gene3D" id="2.130.10.10">
    <property type="entry name" value="YVTN repeat-like/Quinoprotein amine dehydrogenase"/>
    <property type="match status" value="3"/>
</dbReference>
<accession>A0A1B8B0H4</accession>
<dbReference type="EMBL" id="LYXU01000001">
    <property type="protein sequence ID" value="OBS26245.1"/>
    <property type="molecule type" value="Genomic_DNA"/>
</dbReference>
<dbReference type="InterPro" id="IPR027417">
    <property type="entry name" value="P-loop_NTPase"/>
</dbReference>
<dbReference type="Gene3D" id="3.40.50.300">
    <property type="entry name" value="P-loop containing nucleotide triphosphate hydrolases"/>
    <property type="match status" value="1"/>
</dbReference>
<dbReference type="Proteomes" id="UP000091967">
    <property type="component" value="Unassembled WGS sequence"/>
</dbReference>
<dbReference type="InterPro" id="IPR019775">
    <property type="entry name" value="WD40_repeat_CS"/>
</dbReference>
<dbReference type="InterPro" id="IPR015943">
    <property type="entry name" value="WD40/YVTN_repeat-like_dom_sf"/>
</dbReference>
<sequence>MAQALRSETGGEPDIIDTTGPCLLSLDGGGVRGISTLYVLQNLMRRVNIDRNARGLGYARPCDVFDLIGGTSTGGLIAIMLGRLEMDVHECIDAYSGLMQEVFQKKRHRLQVTSTGQTQPRFDSRKLQAAIEKVIKSKNEHAGAMMNDKKERGCHVFVCAALKNPYSITRLRTYEAVDGPSNIEATIVQAALATSAATGFFDGVCIDGSDFVDAALGKNNPVDLVEREAMDIWSRDEGDLMNKVKCFISIGTGKPDYNAVEDWMPKFLTETLVKIVTNTESAAATSIARWRGPYDRRRYFRFNVDKGLEHIGIEEYKKKTNIKRATELYLDDQVQRTSVRHCAENLGQKQNKTNLSFEQCMKNQSQWSEKDLDCLQWLLVVNPEGHVQKLEGEKGGLLQDLHEWILRKQEFVAFMNWSDTGLSPQPCRVLWIKGHAGTGKTMLLMGLLREIEVQFTLKEHSICYFFCQASDSRLNHVTSVLRSLIWLLVQQQPQLARHLRKMYEDGGPALFDDSGIAFYILRKTFENMLKEHCLRPVYFIVDALDECRIGQPGVRDLIDLMMQSMSISEKVRWLVSSRPEIGHLAHENYLSIIELSATNLGEPVRAYIEHKINMFRTREGYSDHVRAALSQEVHKRARNIFLWVALVFADLELNETHGAFAVDRIKKSPPELDRLYEHMMDRMESRARVDTAVCKEALVAVMLAYRPLSFKELSVLANLPSNIEVRTIIRECGSFLTITEEDRVQLIHQSAMEYLEKSYIPKLGDGGKARSHFHICQRSVVAMSILGHDHKGLGRFDSLPEEQLISIRERLNLLEYYCCFWAFHFCESRSSGSESDELVLKFLKSHFLHWIEALCLTGLLSNAVQSIRSLLTVIQASHTADIGLLRFLKDADRFLASCGTIVDRAPLQLYGSALVFSPASNQVKKSLWQQRLPFVKTISGENGDWDLCLQTFEGHGKEVTGVAFSPDGRMLASSSHDKKVRIWSTETWSIRHALDKHNSAIKSIAFSPDSKSLVSTSSDGNMYVWDAEEGIFRQPLERQSGSVSSSVFSPDGNKLATASRDGNLLLWDTSTYGTFDNLTINKRPKKHVTDVAFSPDGTKLASSSHDKIEPNVRLWDLKEMSHLKLEGHSKFATSVAFSQNGKLLAAGAENGVILIWDAQTGEKKRQLDGDGKSFTSVAFSPTRDILAAACEDKTVWLWNEDYSSRVRLRGHHGPVADIAFSSDGTMLASASFDRTVRVWDMDFDVSRYTTERKRCPVTAVALSADCSVLAYATEDGTIQVSDTSSDSHQKQMLSAHTKAVYALKFSKDGNKLVSASKDGTVRYWDLRSSGNKNMLAGKDEAATVACFSLDGSILAAATKSHIYIWDVGSGRLKDKILTNKECTTLFVSEDGQRIKSDHGSHTSKALSIIRRRQNNQNVHDSKLSISKDWILYEKRRLLWLPTDYRPTCAATSDNVVVMGHRSGSLSILKFDLDYLSV</sequence>